<evidence type="ECO:0000256" key="12">
    <source>
        <dbReference type="SAM" id="SignalP"/>
    </source>
</evidence>
<evidence type="ECO:0000256" key="4">
    <source>
        <dbReference type="ARBA" id="ARBA00022692"/>
    </source>
</evidence>
<dbReference type="PANTHER" id="PTHR30329:SF21">
    <property type="entry name" value="LIPOPROTEIN YIAD-RELATED"/>
    <property type="match status" value="1"/>
</dbReference>
<dbReference type="GO" id="GO:0009279">
    <property type="term" value="C:cell outer membrane"/>
    <property type="evidence" value="ECO:0007669"/>
    <property type="project" value="UniProtKB-SubCell"/>
</dbReference>
<evidence type="ECO:0000256" key="10">
    <source>
        <dbReference type="PROSITE-ProRule" id="PRU00473"/>
    </source>
</evidence>
<proteinExistence type="predicted"/>
<dbReference type="InterPro" id="IPR036737">
    <property type="entry name" value="OmpA-like_sf"/>
</dbReference>
<dbReference type="InterPro" id="IPR008964">
    <property type="entry name" value="Invasin/intimin_cell_adhesion"/>
</dbReference>
<reference evidence="14 15" key="2">
    <citation type="journal article" date="2016" name="Environ. Microbiol. Rep.">
        <title>Metagenomic evidence for the presence of phototrophic Gemmatimonadetes bacteria in diverse environments.</title>
        <authorList>
            <person name="Zeng Y."/>
            <person name="Baumbach J."/>
            <person name="Barbosa E.G."/>
            <person name="Azevedo V."/>
            <person name="Zhang C."/>
            <person name="Koblizek M."/>
        </authorList>
    </citation>
    <scope>NUCLEOTIDE SEQUENCE [LARGE SCALE GENOMIC DNA]</scope>
    <source>
        <strain evidence="14 15">AP64</strain>
    </source>
</reference>
<name>A0A143BHJ4_9BACT</name>
<keyword evidence="7" id="KW-0626">Porin</keyword>
<keyword evidence="5 12" id="KW-0732">Signal</keyword>
<dbReference type="PROSITE" id="PS51123">
    <property type="entry name" value="OMPA_2"/>
    <property type="match status" value="1"/>
</dbReference>
<dbReference type="Gene3D" id="2.60.40.1080">
    <property type="match status" value="2"/>
</dbReference>
<dbReference type="GO" id="GO:0006811">
    <property type="term" value="P:monoatomic ion transport"/>
    <property type="evidence" value="ECO:0007669"/>
    <property type="project" value="UniProtKB-KW"/>
</dbReference>
<dbReference type="AlphaFoldDB" id="A0A143BHJ4"/>
<dbReference type="InterPro" id="IPR003343">
    <property type="entry name" value="Big_2"/>
</dbReference>
<dbReference type="SMART" id="SM00635">
    <property type="entry name" value="BID_2"/>
    <property type="match status" value="2"/>
</dbReference>
<evidence type="ECO:0000256" key="2">
    <source>
        <dbReference type="ARBA" id="ARBA00022448"/>
    </source>
</evidence>
<dbReference type="Pfam" id="PF02368">
    <property type="entry name" value="Big_2"/>
    <property type="match status" value="2"/>
</dbReference>
<dbReference type="GO" id="GO:0046930">
    <property type="term" value="C:pore complex"/>
    <property type="evidence" value="ECO:0007669"/>
    <property type="project" value="UniProtKB-KW"/>
</dbReference>
<keyword evidence="6" id="KW-0406">Ion transport</keyword>
<dbReference type="InterPro" id="IPR006665">
    <property type="entry name" value="OmpA-like"/>
</dbReference>
<evidence type="ECO:0000256" key="3">
    <source>
        <dbReference type="ARBA" id="ARBA00022452"/>
    </source>
</evidence>
<protein>
    <recommendedName>
        <fullName evidence="13">OmpA-like domain-containing protein</fullName>
    </recommendedName>
</protein>
<evidence type="ECO:0000313" key="15">
    <source>
        <dbReference type="Proteomes" id="UP000076404"/>
    </source>
</evidence>
<feature type="region of interest" description="Disordered" evidence="11">
    <location>
        <begin position="470"/>
        <end position="497"/>
    </location>
</feature>
<evidence type="ECO:0000256" key="6">
    <source>
        <dbReference type="ARBA" id="ARBA00023065"/>
    </source>
</evidence>
<dbReference type="CDD" id="cd07185">
    <property type="entry name" value="OmpA_C-like"/>
    <property type="match status" value="1"/>
</dbReference>
<keyword evidence="3" id="KW-1134">Transmembrane beta strand</keyword>
<dbReference type="RefSeq" id="WP_026850242.1">
    <property type="nucleotide sequence ID" value="NZ_CP011454.1"/>
</dbReference>
<dbReference type="InterPro" id="IPR027385">
    <property type="entry name" value="Beta-barrel_OMP"/>
</dbReference>
<dbReference type="InterPro" id="IPR050330">
    <property type="entry name" value="Bact_OuterMem_StrucFunc"/>
</dbReference>
<feature type="signal peptide" evidence="12">
    <location>
        <begin position="1"/>
        <end position="22"/>
    </location>
</feature>
<sequence>MNKKLVGISLLAAVAAVPAAHAQGLGERIEVGAFGQFTKLDEKIKMDNVLGVGGRLGVSVYRWFGVEGDVQIGKTKATRNPFEDITYRPARVLGTVTVPVTPSKKASVILGAGYVNSIYDGRSTANEFEDGFSALLGLKLCSSGKWGARIDGLMDRNPSPNEQELTGTSNNLGLRAGVTYALRGACASAEKFDWALKMDPASATVNRGSDRQFALSAADAKGKMIEMRKVQNLTCSSSDASVATVDNMGKVTAVKYGTATITCKGLVKKLERSAQSTVTVPPPAWTLSLTPKSGSTDVGKTLSFSSKAVDADNVDLGAITWSSANASIASVSNGTVTCNAAGTTTITVTKTAYGSSKSESASVECVAVKMANIALDEALFDFDRAIVLKTGMDTLRTVVDAMMRIPTLRISVEGHTDRYGSEAYNSKLAKSRAEAVTKQLIRLAGKDGASIKDRILTSSFGEQCLVTTAGADESEPPPANRGRIAKGDRAAQSGNRRVEVWQLVDGKGAPTGCRSADERAGHVPFGSLK</sequence>
<evidence type="ECO:0000256" key="11">
    <source>
        <dbReference type="SAM" id="MobiDB-lite"/>
    </source>
</evidence>
<keyword evidence="15" id="KW-1185">Reference proteome</keyword>
<dbReference type="PANTHER" id="PTHR30329">
    <property type="entry name" value="STATOR ELEMENT OF FLAGELLAR MOTOR COMPLEX"/>
    <property type="match status" value="1"/>
</dbReference>
<dbReference type="KEGG" id="gph:GEMMAAP_05935"/>
<keyword evidence="9" id="KW-0998">Cell outer membrane</keyword>
<dbReference type="OrthoDB" id="9782229at2"/>
<keyword evidence="2" id="KW-0813">Transport</keyword>
<dbReference type="SUPFAM" id="SSF56925">
    <property type="entry name" value="OMPA-like"/>
    <property type="match status" value="1"/>
</dbReference>
<accession>A0A143BHJ4</accession>
<dbReference type="SUPFAM" id="SSF103088">
    <property type="entry name" value="OmpA-like"/>
    <property type="match status" value="1"/>
</dbReference>
<keyword evidence="4" id="KW-0812">Transmembrane</keyword>
<dbReference type="SUPFAM" id="SSF49373">
    <property type="entry name" value="Invasin/intimin cell-adhesion fragments"/>
    <property type="match status" value="2"/>
</dbReference>
<dbReference type="InterPro" id="IPR011250">
    <property type="entry name" value="OMP/PagP_B-barrel"/>
</dbReference>
<dbReference type="Pfam" id="PF13505">
    <property type="entry name" value="OMP_b-brl"/>
    <property type="match status" value="1"/>
</dbReference>
<comment type="subcellular location">
    <subcellularLocation>
        <location evidence="1">Cell outer membrane</location>
        <topology evidence="1">Multi-pass membrane protein</topology>
    </subcellularLocation>
</comment>
<organism evidence="14 15">
    <name type="scientific">Gemmatimonas phototrophica</name>
    <dbReference type="NCBI Taxonomy" id="1379270"/>
    <lineage>
        <taxon>Bacteria</taxon>
        <taxon>Pseudomonadati</taxon>
        <taxon>Gemmatimonadota</taxon>
        <taxon>Gemmatimonadia</taxon>
        <taxon>Gemmatimonadales</taxon>
        <taxon>Gemmatimonadaceae</taxon>
        <taxon>Gemmatimonas</taxon>
    </lineage>
</organism>
<dbReference type="eggNOG" id="COG2885">
    <property type="taxonomic scope" value="Bacteria"/>
</dbReference>
<keyword evidence="8 10" id="KW-0472">Membrane</keyword>
<dbReference type="EMBL" id="CP011454">
    <property type="protein sequence ID" value="AMW04508.1"/>
    <property type="molecule type" value="Genomic_DNA"/>
</dbReference>
<evidence type="ECO:0000259" key="13">
    <source>
        <dbReference type="PROSITE" id="PS51123"/>
    </source>
</evidence>
<dbReference type="GO" id="GO:0015288">
    <property type="term" value="F:porin activity"/>
    <property type="evidence" value="ECO:0007669"/>
    <property type="project" value="UniProtKB-KW"/>
</dbReference>
<evidence type="ECO:0000256" key="8">
    <source>
        <dbReference type="ARBA" id="ARBA00023136"/>
    </source>
</evidence>
<gene>
    <name evidence="14" type="ORF">GEMMAAP_05935</name>
</gene>
<feature type="chain" id="PRO_5007506822" description="OmpA-like domain-containing protein" evidence="12">
    <location>
        <begin position="23"/>
        <end position="529"/>
    </location>
</feature>
<reference evidence="14 15" key="1">
    <citation type="journal article" date="2014" name="Proc. Natl. Acad. Sci. U.S.A.">
        <title>Functional type 2 photosynthetic reaction centers found in the rare bacterial phylum Gemmatimonadetes.</title>
        <authorList>
            <person name="Zeng Y."/>
            <person name="Feng F."/>
            <person name="Medova H."/>
            <person name="Dean J."/>
            <person name="Koblizek M."/>
        </authorList>
    </citation>
    <scope>NUCLEOTIDE SEQUENCE [LARGE SCALE GENOMIC DNA]</scope>
    <source>
        <strain evidence="14 15">AP64</strain>
    </source>
</reference>
<feature type="region of interest" description="Disordered" evidence="11">
    <location>
        <begin position="509"/>
        <end position="529"/>
    </location>
</feature>
<dbReference type="InterPro" id="IPR006664">
    <property type="entry name" value="OMP_bac"/>
</dbReference>
<dbReference type="Proteomes" id="UP000076404">
    <property type="component" value="Chromosome"/>
</dbReference>
<evidence type="ECO:0000256" key="5">
    <source>
        <dbReference type="ARBA" id="ARBA00022729"/>
    </source>
</evidence>
<evidence type="ECO:0000256" key="9">
    <source>
        <dbReference type="ARBA" id="ARBA00023237"/>
    </source>
</evidence>
<dbReference type="STRING" id="1379270.GEMMAAP_05935"/>
<feature type="domain" description="OmpA-like" evidence="13">
    <location>
        <begin position="367"/>
        <end position="506"/>
    </location>
</feature>
<evidence type="ECO:0000256" key="1">
    <source>
        <dbReference type="ARBA" id="ARBA00004571"/>
    </source>
</evidence>
<dbReference type="eggNOG" id="COG5492">
    <property type="taxonomic scope" value="Bacteria"/>
</dbReference>
<evidence type="ECO:0000256" key="7">
    <source>
        <dbReference type="ARBA" id="ARBA00023114"/>
    </source>
</evidence>
<dbReference type="Gene3D" id="3.30.1330.60">
    <property type="entry name" value="OmpA-like domain"/>
    <property type="match status" value="1"/>
</dbReference>
<evidence type="ECO:0000313" key="14">
    <source>
        <dbReference type="EMBL" id="AMW04508.1"/>
    </source>
</evidence>
<dbReference type="Pfam" id="PF00691">
    <property type="entry name" value="OmpA"/>
    <property type="match status" value="1"/>
</dbReference>
<dbReference type="PRINTS" id="PR01021">
    <property type="entry name" value="OMPADOMAIN"/>
</dbReference>